<organism evidence="1 2">
    <name type="scientific">Kushneria aurantia</name>
    <dbReference type="NCBI Taxonomy" id="504092"/>
    <lineage>
        <taxon>Bacteria</taxon>
        <taxon>Pseudomonadati</taxon>
        <taxon>Pseudomonadota</taxon>
        <taxon>Gammaproteobacteria</taxon>
        <taxon>Oceanospirillales</taxon>
        <taxon>Halomonadaceae</taxon>
        <taxon>Kushneria</taxon>
    </lineage>
</organism>
<dbReference type="Proteomes" id="UP001589814">
    <property type="component" value="Unassembled WGS sequence"/>
</dbReference>
<gene>
    <name evidence="1" type="ORF">ACFFHW_09580</name>
</gene>
<protein>
    <submittedName>
        <fullName evidence="1">Uncharacterized protein</fullName>
    </submittedName>
</protein>
<comment type="caution">
    <text evidence="1">The sequence shown here is derived from an EMBL/GenBank/DDBJ whole genome shotgun (WGS) entry which is preliminary data.</text>
</comment>
<evidence type="ECO:0000313" key="2">
    <source>
        <dbReference type="Proteomes" id="UP001589814"/>
    </source>
</evidence>
<dbReference type="RefSeq" id="WP_156826779.1">
    <property type="nucleotide sequence ID" value="NZ_JBHLVX010000040.1"/>
</dbReference>
<reference evidence="1 2" key="1">
    <citation type="submission" date="2024-09" db="EMBL/GenBank/DDBJ databases">
        <authorList>
            <person name="Sun Q."/>
            <person name="Mori K."/>
        </authorList>
    </citation>
    <scope>NUCLEOTIDE SEQUENCE [LARGE SCALE GENOMIC DNA]</scope>
    <source>
        <strain evidence="1 2">CCM 7415</strain>
    </source>
</reference>
<sequence>MAITMVCPDGYPQKLWMPAVKALRNEGISRAGCPAASLINMIVRPFQAFTVLSIVQ</sequence>
<accession>A0ABV6G3K2</accession>
<dbReference type="EMBL" id="JBHLVX010000040">
    <property type="protein sequence ID" value="MFC0268230.1"/>
    <property type="molecule type" value="Genomic_DNA"/>
</dbReference>
<keyword evidence="2" id="KW-1185">Reference proteome</keyword>
<evidence type="ECO:0000313" key="1">
    <source>
        <dbReference type="EMBL" id="MFC0268230.1"/>
    </source>
</evidence>
<proteinExistence type="predicted"/>
<name>A0ABV6G3K2_9GAMM</name>